<keyword evidence="2" id="KW-1185">Reference proteome</keyword>
<comment type="caution">
    <text evidence="1">The sequence shown here is derived from an EMBL/GenBank/DDBJ whole genome shotgun (WGS) entry which is preliminary data.</text>
</comment>
<dbReference type="Proteomes" id="UP001172457">
    <property type="component" value="Chromosome 8"/>
</dbReference>
<gene>
    <name evidence="1" type="ORF">OSB04_030312</name>
</gene>
<accession>A0AA38S8J3</accession>
<reference evidence="1" key="1">
    <citation type="submission" date="2023-03" db="EMBL/GenBank/DDBJ databases">
        <title>Chromosome-scale reference genome and RAD-based genetic map of yellow starthistle (Centaurea solstitialis) reveal putative structural variation and QTLs associated with invader traits.</title>
        <authorList>
            <person name="Reatini B."/>
            <person name="Cang F.A."/>
            <person name="Jiang Q."/>
            <person name="Mckibben M.T.W."/>
            <person name="Barker M.S."/>
            <person name="Rieseberg L.H."/>
            <person name="Dlugosch K.M."/>
        </authorList>
    </citation>
    <scope>NUCLEOTIDE SEQUENCE</scope>
    <source>
        <strain evidence="1">CAN-66</strain>
        <tissue evidence="1">Leaf</tissue>
    </source>
</reference>
<protein>
    <submittedName>
        <fullName evidence="1">Uncharacterized protein</fullName>
    </submittedName>
</protein>
<dbReference type="EMBL" id="JARYMX010000008">
    <property type="protein sequence ID" value="KAJ9537579.1"/>
    <property type="molecule type" value="Genomic_DNA"/>
</dbReference>
<proteinExistence type="predicted"/>
<name>A0AA38S8J3_9ASTR</name>
<organism evidence="1 2">
    <name type="scientific">Centaurea solstitialis</name>
    <name type="common">yellow star-thistle</name>
    <dbReference type="NCBI Taxonomy" id="347529"/>
    <lineage>
        <taxon>Eukaryota</taxon>
        <taxon>Viridiplantae</taxon>
        <taxon>Streptophyta</taxon>
        <taxon>Embryophyta</taxon>
        <taxon>Tracheophyta</taxon>
        <taxon>Spermatophyta</taxon>
        <taxon>Magnoliopsida</taxon>
        <taxon>eudicotyledons</taxon>
        <taxon>Gunneridae</taxon>
        <taxon>Pentapetalae</taxon>
        <taxon>asterids</taxon>
        <taxon>campanulids</taxon>
        <taxon>Asterales</taxon>
        <taxon>Asteraceae</taxon>
        <taxon>Carduoideae</taxon>
        <taxon>Cardueae</taxon>
        <taxon>Centaureinae</taxon>
        <taxon>Centaurea</taxon>
    </lineage>
</organism>
<dbReference type="AlphaFoldDB" id="A0AA38S8J3"/>
<evidence type="ECO:0000313" key="1">
    <source>
        <dbReference type="EMBL" id="KAJ9537579.1"/>
    </source>
</evidence>
<sequence length="127" mass="14677">MAIISSYGYGSFKGYFERVQCLAHRFMNRKKCQRSTKRSFRSEEMPKRLLSKGILVNKGKTFTSFQFMDSGSAMCSEIITTRVPTDMVSRSCLKQVRIRELCLVHRLFTHLNRGAVRIQLRLARGCS</sequence>
<evidence type="ECO:0000313" key="2">
    <source>
        <dbReference type="Proteomes" id="UP001172457"/>
    </source>
</evidence>